<dbReference type="EMBL" id="VIWP01000011">
    <property type="protein sequence ID" value="TWF47573.1"/>
    <property type="molecule type" value="Genomic_DNA"/>
</dbReference>
<accession>A0A561QB38</accession>
<evidence type="ECO:0000313" key="2">
    <source>
        <dbReference type="Proteomes" id="UP000320653"/>
    </source>
</evidence>
<keyword evidence="2" id="KW-1185">Reference proteome</keyword>
<name>A0A561QB38_9HYPH</name>
<organism evidence="1 2">
    <name type="scientific">Neorhizobium alkalisoli</name>
    <dbReference type="NCBI Taxonomy" id="528178"/>
    <lineage>
        <taxon>Bacteria</taxon>
        <taxon>Pseudomonadati</taxon>
        <taxon>Pseudomonadota</taxon>
        <taxon>Alphaproteobacteria</taxon>
        <taxon>Hyphomicrobiales</taxon>
        <taxon>Rhizobiaceae</taxon>
        <taxon>Rhizobium/Agrobacterium group</taxon>
        <taxon>Neorhizobium</taxon>
    </lineage>
</organism>
<proteinExistence type="predicted"/>
<dbReference type="AlphaFoldDB" id="A0A561QB38"/>
<reference evidence="1 2" key="1">
    <citation type="submission" date="2019-06" db="EMBL/GenBank/DDBJ databases">
        <title>Sorghum-associated microbial communities from plants grown in Nebraska, USA.</title>
        <authorList>
            <person name="Schachtman D."/>
        </authorList>
    </citation>
    <scope>NUCLEOTIDE SEQUENCE [LARGE SCALE GENOMIC DNA]</scope>
    <source>
        <strain evidence="1 2">1225</strain>
    </source>
</reference>
<evidence type="ECO:0000313" key="1">
    <source>
        <dbReference type="EMBL" id="TWF47573.1"/>
    </source>
</evidence>
<comment type="caution">
    <text evidence="1">The sequence shown here is derived from an EMBL/GenBank/DDBJ whole genome shotgun (WGS) entry which is preliminary data.</text>
</comment>
<gene>
    <name evidence="1" type="ORF">FHW37_11176</name>
</gene>
<sequence>MTQGETHVVRLIGSSPVPYRFQIVGPPDRGVLAEILSDANGEAEARLETGRYVCYAENLSRGTAETAQFAILDGDPNDLSVRVGNGRRGEGLLSQNLRPSRATAYRALGSLSGVTTDDPDLIPVISPRFNNLRLQLPISATLNDALVGTPKKRFSVGLSVDTTPGKRGGWRALRRKPDVRVHSDPQKLTLEFNQSIAPVGEKVRISLSVETERVWQIYLPFFSSGLRATIWSAVADFGPELTLQVSAVDPSLSLVLASTLGSYPSGMETVSGFRGRETMFQPQKDPWAAIAVGLSAVRAGERLDDAFATPWLWSAFDNVSDAYVLWAWAIAAKAEKPSSQIDERCLQALKKARKLGRPYFSATGEIIGEMLNALALSSTSADVRSQAKSEARIWSNRGRAKIRNGPFYSWERSGDNLRSGILPSETYSVVVSGHVTTNRIDVAS</sequence>
<protein>
    <submittedName>
        <fullName evidence="1">Uncharacterized protein</fullName>
    </submittedName>
</protein>
<dbReference type="Proteomes" id="UP000320653">
    <property type="component" value="Unassembled WGS sequence"/>
</dbReference>